<evidence type="ECO:0000313" key="10">
    <source>
        <dbReference type="EMBL" id="KAJ1922020.1"/>
    </source>
</evidence>
<keyword evidence="6" id="KW-0333">Golgi apparatus</keyword>
<evidence type="ECO:0000259" key="9">
    <source>
        <dbReference type="Pfam" id="PF10277"/>
    </source>
</evidence>
<keyword evidence="11" id="KW-1185">Reference proteome</keyword>
<dbReference type="GO" id="GO:0005789">
    <property type="term" value="C:endoplasmic reticulum membrane"/>
    <property type="evidence" value="ECO:0007669"/>
    <property type="project" value="TreeGrafter"/>
</dbReference>
<comment type="subcellular location">
    <subcellularLocation>
        <location evidence="1">Golgi apparatus membrane</location>
        <topology evidence="1">Multi-pass membrane protein</topology>
    </subcellularLocation>
</comment>
<feature type="domain" description="CWH43-like N-terminal" evidence="9">
    <location>
        <begin position="5"/>
        <end position="176"/>
    </location>
</feature>
<reference evidence="10" key="1">
    <citation type="submission" date="2022-07" db="EMBL/GenBank/DDBJ databases">
        <title>Phylogenomic reconstructions and comparative analyses of Kickxellomycotina fungi.</title>
        <authorList>
            <person name="Reynolds N.K."/>
            <person name="Stajich J.E."/>
            <person name="Barry K."/>
            <person name="Grigoriev I.V."/>
            <person name="Crous P."/>
            <person name="Smith M.E."/>
        </authorList>
    </citation>
    <scope>NUCLEOTIDE SEQUENCE</scope>
    <source>
        <strain evidence="10">NBRC 100468</strain>
    </source>
</reference>
<gene>
    <name evidence="10" type="primary">CWH43_1</name>
    <name evidence="10" type="ORF">H4219_000367</name>
</gene>
<evidence type="ECO:0000313" key="11">
    <source>
        <dbReference type="Proteomes" id="UP001150538"/>
    </source>
</evidence>
<evidence type="ECO:0000256" key="8">
    <source>
        <dbReference type="SAM" id="Phobius"/>
    </source>
</evidence>
<protein>
    <submittedName>
        <fullName evidence="10">Protein cwh43</fullName>
    </submittedName>
</protein>
<dbReference type="Proteomes" id="UP001150538">
    <property type="component" value="Unassembled WGS sequence"/>
</dbReference>
<feature type="transmembrane region" description="Helical" evidence="8">
    <location>
        <begin position="122"/>
        <end position="139"/>
    </location>
</feature>
<evidence type="ECO:0000256" key="3">
    <source>
        <dbReference type="ARBA" id="ARBA00022502"/>
    </source>
</evidence>
<keyword evidence="3" id="KW-0337">GPI-anchor biosynthesis</keyword>
<evidence type="ECO:0000256" key="4">
    <source>
        <dbReference type="ARBA" id="ARBA00022692"/>
    </source>
</evidence>
<evidence type="ECO:0000256" key="6">
    <source>
        <dbReference type="ARBA" id="ARBA00023034"/>
    </source>
</evidence>
<evidence type="ECO:0000256" key="7">
    <source>
        <dbReference type="ARBA" id="ARBA00023136"/>
    </source>
</evidence>
<sequence length="192" mass="21785">MAILMYPERSVFQIFIALTCPARLLLISVWYYLCVSSPASVGKSNKTPLALFAIGFLRTVTCGGWVYVTSTDDHDIHDIMMISYMIFTLPYMILMIKTGSSRTLTNYTAPAEARLANKRRKIVCALFFGSIPPMVYFFISHKVHKVPGAYTTYAFFEWALILFDVLFDSLAMTEFKFIDIGLSHSKQGLVRD</sequence>
<evidence type="ECO:0000256" key="5">
    <source>
        <dbReference type="ARBA" id="ARBA00022989"/>
    </source>
</evidence>
<comment type="similarity">
    <text evidence="2">Belongs to the PGAP2 family.</text>
</comment>
<comment type="caution">
    <text evidence="10">The sequence shown here is derived from an EMBL/GenBank/DDBJ whole genome shotgun (WGS) entry which is preliminary data.</text>
</comment>
<dbReference type="GO" id="GO:0006506">
    <property type="term" value="P:GPI anchor biosynthetic process"/>
    <property type="evidence" value="ECO:0007669"/>
    <property type="project" value="UniProtKB-KW"/>
</dbReference>
<keyword evidence="5 8" id="KW-1133">Transmembrane helix</keyword>
<feature type="transmembrane region" description="Helical" evidence="8">
    <location>
        <begin position="47"/>
        <end position="67"/>
    </location>
</feature>
<dbReference type="EMBL" id="JANBPU010000002">
    <property type="protein sequence ID" value="KAJ1922020.1"/>
    <property type="molecule type" value="Genomic_DNA"/>
</dbReference>
<dbReference type="AlphaFoldDB" id="A0A9W8A6D8"/>
<feature type="transmembrane region" description="Helical" evidence="8">
    <location>
        <begin position="151"/>
        <end position="167"/>
    </location>
</feature>
<organism evidence="10 11">
    <name type="scientific">Mycoemilia scoparia</name>
    <dbReference type="NCBI Taxonomy" id="417184"/>
    <lineage>
        <taxon>Eukaryota</taxon>
        <taxon>Fungi</taxon>
        <taxon>Fungi incertae sedis</taxon>
        <taxon>Zoopagomycota</taxon>
        <taxon>Kickxellomycotina</taxon>
        <taxon>Kickxellomycetes</taxon>
        <taxon>Kickxellales</taxon>
        <taxon>Kickxellaceae</taxon>
        <taxon>Mycoemilia</taxon>
    </lineage>
</organism>
<keyword evidence="4 8" id="KW-0812">Transmembrane</keyword>
<dbReference type="PANTHER" id="PTHR12892">
    <property type="entry name" value="FGF RECEPTOR ACTIVATING PROTEIN 1"/>
    <property type="match status" value="1"/>
</dbReference>
<evidence type="ECO:0000256" key="2">
    <source>
        <dbReference type="ARBA" id="ARBA00007414"/>
    </source>
</evidence>
<dbReference type="Pfam" id="PF10277">
    <property type="entry name" value="Frag1"/>
    <property type="match status" value="1"/>
</dbReference>
<proteinExistence type="inferred from homology"/>
<evidence type="ECO:0000256" key="1">
    <source>
        <dbReference type="ARBA" id="ARBA00004653"/>
    </source>
</evidence>
<dbReference type="OrthoDB" id="68581at2759"/>
<dbReference type="PANTHER" id="PTHR12892:SF11">
    <property type="entry name" value="POST-GPI ATTACHMENT TO PROTEINS FACTOR 2"/>
    <property type="match status" value="1"/>
</dbReference>
<name>A0A9W8A6D8_9FUNG</name>
<accession>A0A9W8A6D8</accession>
<feature type="transmembrane region" description="Helical" evidence="8">
    <location>
        <begin position="12"/>
        <end position="35"/>
    </location>
</feature>
<feature type="transmembrane region" description="Helical" evidence="8">
    <location>
        <begin position="79"/>
        <end position="96"/>
    </location>
</feature>
<dbReference type="InterPro" id="IPR039545">
    <property type="entry name" value="PGAP2"/>
</dbReference>
<dbReference type="GO" id="GO:0000139">
    <property type="term" value="C:Golgi membrane"/>
    <property type="evidence" value="ECO:0007669"/>
    <property type="project" value="UniProtKB-SubCell"/>
</dbReference>
<keyword evidence="7 8" id="KW-0472">Membrane</keyword>
<dbReference type="InterPro" id="IPR019402">
    <property type="entry name" value="CWH43_N"/>
</dbReference>